<proteinExistence type="inferred from homology"/>
<reference evidence="5 6" key="1">
    <citation type="submission" date="2019-03" db="EMBL/GenBank/DDBJ databases">
        <title>Genomic Encyclopedia of Type Strains, Phase IV (KMG-IV): sequencing the most valuable type-strain genomes for metagenomic binning, comparative biology and taxonomic classification.</title>
        <authorList>
            <person name="Goeker M."/>
        </authorList>
    </citation>
    <scope>NUCLEOTIDE SEQUENCE [LARGE SCALE GENOMIC DNA]</scope>
    <source>
        <strain evidence="5 6">DSM 19345</strain>
    </source>
</reference>
<dbReference type="InterPro" id="IPR036390">
    <property type="entry name" value="WH_DNA-bd_sf"/>
</dbReference>
<name>A0A4R3MFQ8_9HYPH</name>
<dbReference type="Gene3D" id="2.30.110.10">
    <property type="entry name" value="Electron Transport, Fmn-binding Protein, Chain A"/>
    <property type="match status" value="1"/>
</dbReference>
<feature type="domain" description="Flavin reductase like" evidence="4">
    <location>
        <begin position="26"/>
        <end position="170"/>
    </location>
</feature>
<dbReference type="SMART" id="SM00903">
    <property type="entry name" value="Flavin_Reduct"/>
    <property type="match status" value="1"/>
</dbReference>
<dbReference type="RefSeq" id="WP_207903720.1">
    <property type="nucleotide sequence ID" value="NZ_SMAK01000003.1"/>
</dbReference>
<dbReference type="InterPro" id="IPR002563">
    <property type="entry name" value="Flavin_Rdtase-like_dom"/>
</dbReference>
<sequence length="322" mass="34389">MSATSAAPAPGSQDSSGDSRELRRALGQFATGVTVVTTRDPASGHAVGMTANSFSSVSLEPPLILWSITRTARSLPAFLAASHFAVNVLSAEQIDLSVRFARPAEDRFAGIAWREGLGGAPLLPNLSALFECRRVASHEGGDHIILVGKVERFARFERPGLVFAQGRYGLVADHPMQQPAAAPESGRDPHPYDDFLIPLLFRAYETLFAAFSEELEAAGTSGPEMRILAVLSIRPGANFDRLTRAAYLGEQTTEAALARLIGAGHVAGDRRTGLMLTESGTARLAWLIRIAERFEAGRMGELGPGEVDRLKAMLRRLAGTGG</sequence>
<dbReference type="GO" id="GO:0010181">
    <property type="term" value="F:FMN binding"/>
    <property type="evidence" value="ECO:0007669"/>
    <property type="project" value="InterPro"/>
</dbReference>
<dbReference type="PANTHER" id="PTHR30466">
    <property type="entry name" value="FLAVIN REDUCTASE"/>
    <property type="match status" value="1"/>
</dbReference>
<organism evidence="5 6">
    <name type="scientific">Tepidamorphus gemmatus</name>
    <dbReference type="NCBI Taxonomy" id="747076"/>
    <lineage>
        <taxon>Bacteria</taxon>
        <taxon>Pseudomonadati</taxon>
        <taxon>Pseudomonadota</taxon>
        <taxon>Alphaproteobacteria</taxon>
        <taxon>Hyphomicrobiales</taxon>
        <taxon>Tepidamorphaceae</taxon>
        <taxon>Tepidamorphus</taxon>
    </lineage>
</organism>
<dbReference type="SUPFAM" id="SSF46785">
    <property type="entry name" value="Winged helix' DNA-binding domain"/>
    <property type="match status" value="1"/>
</dbReference>
<evidence type="ECO:0000313" key="6">
    <source>
        <dbReference type="Proteomes" id="UP000295678"/>
    </source>
</evidence>
<dbReference type="Pfam" id="PF01613">
    <property type="entry name" value="Flavin_Reduct"/>
    <property type="match status" value="1"/>
</dbReference>
<dbReference type="Gene3D" id="1.10.10.10">
    <property type="entry name" value="Winged helix-like DNA-binding domain superfamily/Winged helix DNA-binding domain"/>
    <property type="match status" value="1"/>
</dbReference>
<evidence type="ECO:0000259" key="4">
    <source>
        <dbReference type="SMART" id="SM00903"/>
    </source>
</evidence>
<evidence type="ECO:0000313" key="5">
    <source>
        <dbReference type="EMBL" id="TCT11933.1"/>
    </source>
</evidence>
<keyword evidence="6" id="KW-1185">Reference proteome</keyword>
<dbReference type="PANTHER" id="PTHR30466:SF11">
    <property type="entry name" value="FLAVIN-DEPENDENT MONOOXYGENASE, REDUCTASE SUBUNIT HSAB"/>
    <property type="match status" value="1"/>
</dbReference>
<evidence type="ECO:0000256" key="3">
    <source>
        <dbReference type="SAM" id="MobiDB-lite"/>
    </source>
</evidence>
<comment type="caution">
    <text evidence="5">The sequence shown here is derived from an EMBL/GenBank/DDBJ whole genome shotgun (WGS) entry which is preliminary data.</text>
</comment>
<evidence type="ECO:0000256" key="1">
    <source>
        <dbReference type="ARBA" id="ARBA00008898"/>
    </source>
</evidence>
<dbReference type="SUPFAM" id="SSF50475">
    <property type="entry name" value="FMN-binding split barrel"/>
    <property type="match status" value="1"/>
</dbReference>
<accession>A0A4R3MFQ8</accession>
<gene>
    <name evidence="5" type="ORF">EDC22_103246</name>
</gene>
<dbReference type="AlphaFoldDB" id="A0A4R3MFQ8"/>
<dbReference type="GO" id="GO:0042602">
    <property type="term" value="F:riboflavin reductase (NADPH) activity"/>
    <property type="evidence" value="ECO:0007669"/>
    <property type="project" value="TreeGrafter"/>
</dbReference>
<dbReference type="InterPro" id="IPR050268">
    <property type="entry name" value="NADH-dep_flavin_reductase"/>
</dbReference>
<evidence type="ECO:0000256" key="2">
    <source>
        <dbReference type="ARBA" id="ARBA00023002"/>
    </source>
</evidence>
<protein>
    <submittedName>
        <fullName evidence="5">Flavin reductase (DIM6/NTAB) family NADH-FMN oxidoreductase RutF</fullName>
    </submittedName>
</protein>
<dbReference type="EMBL" id="SMAK01000003">
    <property type="protein sequence ID" value="TCT11933.1"/>
    <property type="molecule type" value="Genomic_DNA"/>
</dbReference>
<dbReference type="Proteomes" id="UP000295678">
    <property type="component" value="Unassembled WGS sequence"/>
</dbReference>
<comment type="similarity">
    <text evidence="1">Belongs to the non-flavoprotein flavin reductase family.</text>
</comment>
<keyword evidence="2" id="KW-0560">Oxidoreductase</keyword>
<feature type="region of interest" description="Disordered" evidence="3">
    <location>
        <begin position="1"/>
        <end position="20"/>
    </location>
</feature>
<dbReference type="InterPro" id="IPR012349">
    <property type="entry name" value="Split_barrel_FMN-bd"/>
</dbReference>
<dbReference type="InterPro" id="IPR036388">
    <property type="entry name" value="WH-like_DNA-bd_sf"/>
</dbReference>